<protein>
    <recommendedName>
        <fullName evidence="11">DUF2029 domain-containing protein</fullName>
    </recommendedName>
</protein>
<keyword evidence="3" id="KW-0808">Transferase</keyword>
<feature type="transmembrane region" description="Helical" evidence="8">
    <location>
        <begin position="75"/>
        <end position="93"/>
    </location>
</feature>
<dbReference type="Proteomes" id="UP000182241">
    <property type="component" value="Unassembled WGS sequence"/>
</dbReference>
<evidence type="ECO:0000256" key="4">
    <source>
        <dbReference type="ARBA" id="ARBA00022692"/>
    </source>
</evidence>
<keyword evidence="6 8" id="KW-0472">Membrane</keyword>
<dbReference type="GO" id="GO:0016758">
    <property type="term" value="F:hexosyltransferase activity"/>
    <property type="evidence" value="ECO:0007669"/>
    <property type="project" value="InterPro"/>
</dbReference>
<accession>A0A1H5CD18</accession>
<name>A0A1H5CD18_TSUTY</name>
<feature type="transmembrane region" description="Helical" evidence="8">
    <location>
        <begin position="183"/>
        <end position="202"/>
    </location>
</feature>
<evidence type="ECO:0000256" key="3">
    <source>
        <dbReference type="ARBA" id="ARBA00022679"/>
    </source>
</evidence>
<evidence type="ECO:0000256" key="2">
    <source>
        <dbReference type="ARBA" id="ARBA00022475"/>
    </source>
</evidence>
<keyword evidence="5 8" id="KW-1133">Transmembrane helix</keyword>
<gene>
    <name evidence="9" type="ORF">SAMN04489793_5389</name>
</gene>
<evidence type="ECO:0000256" key="6">
    <source>
        <dbReference type="ARBA" id="ARBA00023136"/>
    </source>
</evidence>
<evidence type="ECO:0000256" key="7">
    <source>
        <dbReference type="ARBA" id="ARBA00024033"/>
    </source>
</evidence>
<evidence type="ECO:0000256" key="8">
    <source>
        <dbReference type="SAM" id="Phobius"/>
    </source>
</evidence>
<keyword evidence="10" id="KW-1185">Reference proteome</keyword>
<evidence type="ECO:0000256" key="5">
    <source>
        <dbReference type="ARBA" id="ARBA00022989"/>
    </source>
</evidence>
<comment type="similarity">
    <text evidence="7">Belongs to the glycosyltransferase 87 family.</text>
</comment>
<dbReference type="InterPro" id="IPR018584">
    <property type="entry name" value="GT87"/>
</dbReference>
<feature type="transmembrane region" description="Helical" evidence="8">
    <location>
        <begin position="160"/>
        <end position="177"/>
    </location>
</feature>
<dbReference type="AlphaFoldDB" id="A0A1H5CD18"/>
<feature type="transmembrane region" description="Helical" evidence="8">
    <location>
        <begin position="38"/>
        <end position="63"/>
    </location>
</feature>
<evidence type="ECO:0000313" key="9">
    <source>
        <dbReference type="EMBL" id="SED64485.1"/>
    </source>
</evidence>
<reference evidence="10" key="1">
    <citation type="submission" date="2016-10" db="EMBL/GenBank/DDBJ databases">
        <authorList>
            <person name="Varghese N."/>
            <person name="Submissions S."/>
        </authorList>
    </citation>
    <scope>NUCLEOTIDE SEQUENCE [LARGE SCALE GENOMIC DNA]</scope>
    <source>
        <strain evidence="10">DSM 44234</strain>
    </source>
</reference>
<dbReference type="Pfam" id="PF09594">
    <property type="entry name" value="GT87"/>
    <property type="match status" value="1"/>
</dbReference>
<keyword evidence="4 8" id="KW-0812">Transmembrane</keyword>
<evidence type="ECO:0000256" key="1">
    <source>
        <dbReference type="ARBA" id="ARBA00004651"/>
    </source>
</evidence>
<feature type="transmembrane region" description="Helical" evidence="8">
    <location>
        <begin position="131"/>
        <end position="153"/>
    </location>
</feature>
<sequence>MIACPLVAIPIATGGVDLPVAALAGLAVITLWTGEYRLNAIVVGVGCAIKFTFWPLAAMMIVVQVRRGRRAEIRRWAAVVAAIVGAAVLPAVLVDPRGFARSAIEFPLGLSAIESPAGASALGGALAEKGFLGYAGIVTSLLASAVAITWIALAKRHLGLTDILLLAAAGYTILFLVSPVSRAGYFVLPFVLGVLGVVAQVAGSRAAEVVHPDGASLAEKGTRS</sequence>
<dbReference type="EMBL" id="FNSA01000003">
    <property type="protein sequence ID" value="SED64485.1"/>
    <property type="molecule type" value="Genomic_DNA"/>
</dbReference>
<comment type="subcellular location">
    <subcellularLocation>
        <location evidence="1">Cell membrane</location>
        <topology evidence="1">Multi-pass membrane protein</topology>
    </subcellularLocation>
</comment>
<dbReference type="GO" id="GO:0005886">
    <property type="term" value="C:plasma membrane"/>
    <property type="evidence" value="ECO:0007669"/>
    <property type="project" value="UniProtKB-SubCell"/>
</dbReference>
<feature type="transmembrane region" description="Helical" evidence="8">
    <location>
        <begin position="7"/>
        <end position="32"/>
    </location>
</feature>
<evidence type="ECO:0008006" key="11">
    <source>
        <dbReference type="Google" id="ProtNLM"/>
    </source>
</evidence>
<organism evidence="9 10">
    <name type="scientific">Tsukamurella tyrosinosolvens</name>
    <dbReference type="NCBI Taxonomy" id="57704"/>
    <lineage>
        <taxon>Bacteria</taxon>
        <taxon>Bacillati</taxon>
        <taxon>Actinomycetota</taxon>
        <taxon>Actinomycetes</taxon>
        <taxon>Mycobacteriales</taxon>
        <taxon>Tsukamurellaceae</taxon>
        <taxon>Tsukamurella</taxon>
    </lineage>
</organism>
<proteinExistence type="inferred from homology"/>
<keyword evidence="2" id="KW-1003">Cell membrane</keyword>
<evidence type="ECO:0000313" key="10">
    <source>
        <dbReference type="Proteomes" id="UP000182241"/>
    </source>
</evidence>